<dbReference type="AlphaFoldDB" id="A0AA35VD61"/>
<name>A0AA35VD61_LACSI</name>
<keyword evidence="3" id="KW-1185">Reference proteome</keyword>
<gene>
    <name evidence="2" type="ORF">LSALG_LOCUS1417</name>
</gene>
<evidence type="ECO:0000256" key="1">
    <source>
        <dbReference type="SAM" id="MobiDB-lite"/>
    </source>
</evidence>
<evidence type="ECO:0000313" key="3">
    <source>
        <dbReference type="Proteomes" id="UP001177003"/>
    </source>
</evidence>
<feature type="region of interest" description="Disordered" evidence="1">
    <location>
        <begin position="22"/>
        <end position="64"/>
    </location>
</feature>
<protein>
    <submittedName>
        <fullName evidence="2">Uncharacterized protein</fullName>
    </submittedName>
</protein>
<reference evidence="2" key="1">
    <citation type="submission" date="2023-04" db="EMBL/GenBank/DDBJ databases">
        <authorList>
            <person name="Vijverberg K."/>
            <person name="Xiong W."/>
            <person name="Schranz E."/>
        </authorList>
    </citation>
    <scope>NUCLEOTIDE SEQUENCE</scope>
</reference>
<feature type="compositionally biased region" description="Basic and acidic residues" evidence="1">
    <location>
        <begin position="39"/>
        <end position="64"/>
    </location>
</feature>
<dbReference type="Proteomes" id="UP001177003">
    <property type="component" value="Chromosome 0"/>
</dbReference>
<sequence>MVHKRLQQNRFWDPFGKSSEAALAGAKSNEQINQRVTSRAKEGKDPNFISKKEESLKKKSKIGGEEKINSDQAAEHEILKTRNVGVYYSASITSIVHSMVNLRNQLNIYWRGFLRSERFEIRYIWRLLNAQAVFDFEIPTTPTYVPLPNNEILKKMESYGLMRHIDLKLLFDMKNGCHLVKEKHSSCSSWCLGVYMESALRLCFIM</sequence>
<proteinExistence type="predicted"/>
<dbReference type="EMBL" id="OX465086">
    <property type="protein sequence ID" value="CAI9260587.1"/>
    <property type="molecule type" value="Genomic_DNA"/>
</dbReference>
<feature type="compositionally biased region" description="Polar residues" evidence="1">
    <location>
        <begin position="28"/>
        <end position="37"/>
    </location>
</feature>
<organism evidence="2 3">
    <name type="scientific">Lactuca saligna</name>
    <name type="common">Willowleaf lettuce</name>
    <dbReference type="NCBI Taxonomy" id="75948"/>
    <lineage>
        <taxon>Eukaryota</taxon>
        <taxon>Viridiplantae</taxon>
        <taxon>Streptophyta</taxon>
        <taxon>Embryophyta</taxon>
        <taxon>Tracheophyta</taxon>
        <taxon>Spermatophyta</taxon>
        <taxon>Magnoliopsida</taxon>
        <taxon>eudicotyledons</taxon>
        <taxon>Gunneridae</taxon>
        <taxon>Pentapetalae</taxon>
        <taxon>asterids</taxon>
        <taxon>campanulids</taxon>
        <taxon>Asterales</taxon>
        <taxon>Asteraceae</taxon>
        <taxon>Cichorioideae</taxon>
        <taxon>Cichorieae</taxon>
        <taxon>Lactucinae</taxon>
        <taxon>Lactuca</taxon>
    </lineage>
</organism>
<evidence type="ECO:0000313" key="2">
    <source>
        <dbReference type="EMBL" id="CAI9260587.1"/>
    </source>
</evidence>
<accession>A0AA35VD61</accession>